<accession>A0A2W7MGP3</accession>
<dbReference type="RefSeq" id="WP_111439148.1">
    <property type="nucleotide sequence ID" value="NZ_QKZI01000002.1"/>
</dbReference>
<dbReference type="OrthoDB" id="2603324at2"/>
<reference evidence="1 2" key="1">
    <citation type="submission" date="2018-06" db="EMBL/GenBank/DDBJ databases">
        <title>Genomic Encyclopedia of Type Strains, Phase IV (KMG-IV): sequencing the most valuable type-strain genomes for metagenomic binning, comparative biology and taxonomic classification.</title>
        <authorList>
            <person name="Goeker M."/>
        </authorList>
    </citation>
    <scope>NUCLEOTIDE SEQUENCE [LARGE SCALE GENOMIC DNA]</scope>
    <source>
        <strain evidence="1 2">DSM 5</strain>
    </source>
</reference>
<evidence type="ECO:0000313" key="1">
    <source>
        <dbReference type="EMBL" id="PZX05698.1"/>
    </source>
</evidence>
<organism evidence="1 2">
    <name type="scientific">Psychrobacillus insolitus</name>
    <dbReference type="NCBI Taxonomy" id="1461"/>
    <lineage>
        <taxon>Bacteria</taxon>
        <taxon>Bacillati</taxon>
        <taxon>Bacillota</taxon>
        <taxon>Bacilli</taxon>
        <taxon>Bacillales</taxon>
        <taxon>Bacillaceae</taxon>
        <taxon>Psychrobacillus</taxon>
    </lineage>
</organism>
<dbReference type="EMBL" id="QKZI01000002">
    <property type="protein sequence ID" value="PZX05698.1"/>
    <property type="molecule type" value="Genomic_DNA"/>
</dbReference>
<dbReference type="AlphaFoldDB" id="A0A2W7MGP3"/>
<evidence type="ECO:0008006" key="3">
    <source>
        <dbReference type="Google" id="ProtNLM"/>
    </source>
</evidence>
<dbReference type="Proteomes" id="UP000248646">
    <property type="component" value="Unassembled WGS sequence"/>
</dbReference>
<gene>
    <name evidence="1" type="ORF">C7437_102157</name>
</gene>
<comment type="caution">
    <text evidence="1">The sequence shown here is derived from an EMBL/GenBank/DDBJ whole genome shotgun (WGS) entry which is preliminary data.</text>
</comment>
<protein>
    <recommendedName>
        <fullName evidence="3">Acetylglutamate kinase</fullName>
    </recommendedName>
</protein>
<sequence>MNPYMNEFGPNYSSPYSMYTAPGRLFLNPRVPFGYETPRCISQTEADFKSMSRQIWSEHVNWTRMTITSIVFNLPDLPFVQERLLRNATDLANSIRPFYGDQIAHRYGALIKEHLVLAAELVTAAVKGDSQKAEQMEREWYRNADEISIFWSRINPYLSKENVQKMFYLHLSLTKNEAVYMIQKNYNASIEVFDKIAKQASEMADMFSNAIIMQFPHTFQ</sequence>
<name>A0A2W7MGP3_9BACI</name>
<proteinExistence type="predicted"/>
<evidence type="ECO:0000313" key="2">
    <source>
        <dbReference type="Proteomes" id="UP000248646"/>
    </source>
</evidence>
<keyword evidence="2" id="KW-1185">Reference proteome</keyword>